<gene>
    <name evidence="9" type="ORF">LTR84_012058</name>
</gene>
<keyword evidence="5" id="KW-0238">DNA-binding</keyword>
<evidence type="ECO:0000256" key="7">
    <source>
        <dbReference type="ARBA" id="ARBA00023242"/>
    </source>
</evidence>
<evidence type="ECO:0000256" key="1">
    <source>
        <dbReference type="ARBA" id="ARBA00004123"/>
    </source>
</evidence>
<reference evidence="9 10" key="1">
    <citation type="submission" date="2023-08" db="EMBL/GenBank/DDBJ databases">
        <title>Black Yeasts Isolated from many extreme environments.</title>
        <authorList>
            <person name="Coleine C."/>
            <person name="Stajich J.E."/>
            <person name="Selbmann L."/>
        </authorList>
    </citation>
    <scope>NUCLEOTIDE SEQUENCE [LARGE SCALE GENOMIC DNA]</scope>
    <source>
        <strain evidence="9 10">CCFEE 5792</strain>
    </source>
</reference>
<keyword evidence="2" id="KW-0479">Metal-binding</keyword>
<dbReference type="GO" id="GO:0045944">
    <property type="term" value="P:positive regulation of transcription by RNA polymerase II"/>
    <property type="evidence" value="ECO:0007669"/>
    <property type="project" value="TreeGrafter"/>
</dbReference>
<dbReference type="AlphaFoldDB" id="A0AAV9NGC9"/>
<dbReference type="CDD" id="cd12148">
    <property type="entry name" value="fungal_TF_MHR"/>
    <property type="match status" value="1"/>
</dbReference>
<evidence type="ECO:0000256" key="4">
    <source>
        <dbReference type="ARBA" id="ARBA00023015"/>
    </source>
</evidence>
<evidence type="ECO:0000259" key="8">
    <source>
        <dbReference type="PROSITE" id="PS50048"/>
    </source>
</evidence>
<organism evidence="9 10">
    <name type="scientific">Exophiala bonariae</name>
    <dbReference type="NCBI Taxonomy" id="1690606"/>
    <lineage>
        <taxon>Eukaryota</taxon>
        <taxon>Fungi</taxon>
        <taxon>Dikarya</taxon>
        <taxon>Ascomycota</taxon>
        <taxon>Pezizomycotina</taxon>
        <taxon>Eurotiomycetes</taxon>
        <taxon>Chaetothyriomycetidae</taxon>
        <taxon>Chaetothyriales</taxon>
        <taxon>Herpotrichiellaceae</taxon>
        <taxon>Exophiala</taxon>
    </lineage>
</organism>
<dbReference type="Proteomes" id="UP001358417">
    <property type="component" value="Unassembled WGS sequence"/>
</dbReference>
<dbReference type="PANTHER" id="PTHR47782:SF12">
    <property type="entry name" value="ZN(II)2CYS6 TRANSCRIPTION FACTOR (EUROFUNG)"/>
    <property type="match status" value="1"/>
</dbReference>
<dbReference type="GO" id="GO:0005634">
    <property type="term" value="C:nucleus"/>
    <property type="evidence" value="ECO:0007669"/>
    <property type="project" value="UniProtKB-SubCell"/>
</dbReference>
<dbReference type="InterPro" id="IPR007219">
    <property type="entry name" value="XnlR_reg_dom"/>
</dbReference>
<comment type="caution">
    <text evidence="9">The sequence shown here is derived from an EMBL/GenBank/DDBJ whole genome shotgun (WGS) entry which is preliminary data.</text>
</comment>
<evidence type="ECO:0000313" key="10">
    <source>
        <dbReference type="Proteomes" id="UP001358417"/>
    </source>
</evidence>
<dbReference type="SUPFAM" id="SSF57701">
    <property type="entry name" value="Zn2/Cys6 DNA-binding domain"/>
    <property type="match status" value="1"/>
</dbReference>
<name>A0AAV9NGC9_9EURO</name>
<keyword evidence="7" id="KW-0539">Nucleus</keyword>
<dbReference type="PROSITE" id="PS00463">
    <property type="entry name" value="ZN2_CY6_FUNGAL_1"/>
    <property type="match status" value="1"/>
</dbReference>
<dbReference type="GeneID" id="89980205"/>
<evidence type="ECO:0000256" key="2">
    <source>
        <dbReference type="ARBA" id="ARBA00022723"/>
    </source>
</evidence>
<comment type="subcellular location">
    <subcellularLocation>
        <location evidence="1">Nucleus</location>
    </subcellularLocation>
</comment>
<dbReference type="Pfam" id="PF04082">
    <property type="entry name" value="Fungal_trans"/>
    <property type="match status" value="1"/>
</dbReference>
<dbReference type="Gene3D" id="4.10.240.10">
    <property type="entry name" value="Zn(2)-C6 fungal-type DNA-binding domain"/>
    <property type="match status" value="1"/>
</dbReference>
<sequence>MKLPACERCRIRKVKCDTYAPKCTGCMRGNAACIIVDPLTNERYTRDGLVQMEQKLRLLEANAVATSPDKVTSDKGIQKGTKIHFVGDGSGLNFFERLSTTARTRLPSLNESPSAVHHPSYNSSAVTPQILPNLDTATLLITHYLSHVQLHHPLLAKCTVSDLLQRGYYSNNAQVSAEDMYRLFMVFAISSVTTYRRGQTTVHPYGYFRAAQRYASQVSMLGGIAGVQNLLLVARFAMYYHIDCSIWDIARFCMRECIALGFHRPPTEPLPPLQEQIQRNVFWDCYVHDRYSSGILGRPYAIAEDDITVELPLEMSEEIISSSPSESLSELKVEDHNLPNGASVFRFVIKLRRIITRISNCFYSSGGHVQHRRRTITDAGRVRVDLHRFLRELECAREHAPVFESPESLYERSEWYDFLVEKDKLTLIRGALAQIPVDGLHPPRELLKESLRCATSVIELYSTMFSNGQITWTRSYFQIMFTSGLSIMYTLSLLKHEKSFRESGDKGAFLRASRALTTACELMKMFVSEMPDAGRFADIFEVLVKRHTGTGSRARPSRAASPTSRDHVAHQLITHSEAPDKPQPPPPQHDINVVSMTAPSRQDEYFDVSIPAADTTGIQVEPMLSAPTGPDQQEDDLAMLDLDLDNFQNWSLFPANTDNMLGQVEAGLGEYVWGTPPDDSLWDQWDFFRGPS</sequence>
<dbReference type="InterPro" id="IPR052202">
    <property type="entry name" value="Yeast_MetPath_Reg"/>
</dbReference>
<dbReference type="PANTHER" id="PTHR47782">
    <property type="entry name" value="ZN(II)2CYS6 TRANSCRIPTION FACTOR (EUROFUNG)-RELATED"/>
    <property type="match status" value="1"/>
</dbReference>
<protein>
    <recommendedName>
        <fullName evidence="8">Zn(2)-C6 fungal-type domain-containing protein</fullName>
    </recommendedName>
</protein>
<keyword evidence="4" id="KW-0805">Transcription regulation</keyword>
<dbReference type="EMBL" id="JAVRRD010000007">
    <property type="protein sequence ID" value="KAK5056527.1"/>
    <property type="molecule type" value="Genomic_DNA"/>
</dbReference>
<dbReference type="InterPro" id="IPR036864">
    <property type="entry name" value="Zn2-C6_fun-type_DNA-bd_sf"/>
</dbReference>
<feature type="domain" description="Zn(2)-C6 fungal-type" evidence="8">
    <location>
        <begin position="5"/>
        <end position="35"/>
    </location>
</feature>
<dbReference type="RefSeq" id="XP_064708243.1">
    <property type="nucleotide sequence ID" value="XM_064855583.1"/>
</dbReference>
<dbReference type="SMART" id="SM00906">
    <property type="entry name" value="Fungal_trans"/>
    <property type="match status" value="1"/>
</dbReference>
<dbReference type="InterPro" id="IPR001138">
    <property type="entry name" value="Zn2Cys6_DnaBD"/>
</dbReference>
<dbReference type="PROSITE" id="PS50048">
    <property type="entry name" value="ZN2_CY6_FUNGAL_2"/>
    <property type="match status" value="1"/>
</dbReference>
<dbReference type="CDD" id="cd00067">
    <property type="entry name" value="GAL4"/>
    <property type="match status" value="1"/>
</dbReference>
<keyword evidence="3" id="KW-0862">Zinc</keyword>
<accession>A0AAV9NGC9</accession>
<evidence type="ECO:0000256" key="5">
    <source>
        <dbReference type="ARBA" id="ARBA00023125"/>
    </source>
</evidence>
<dbReference type="Pfam" id="PF00172">
    <property type="entry name" value="Zn_clus"/>
    <property type="match status" value="1"/>
</dbReference>
<dbReference type="GO" id="GO:0043565">
    <property type="term" value="F:sequence-specific DNA binding"/>
    <property type="evidence" value="ECO:0007669"/>
    <property type="project" value="TreeGrafter"/>
</dbReference>
<dbReference type="GO" id="GO:0000981">
    <property type="term" value="F:DNA-binding transcription factor activity, RNA polymerase II-specific"/>
    <property type="evidence" value="ECO:0007669"/>
    <property type="project" value="InterPro"/>
</dbReference>
<evidence type="ECO:0000256" key="3">
    <source>
        <dbReference type="ARBA" id="ARBA00022833"/>
    </source>
</evidence>
<dbReference type="GO" id="GO:0006351">
    <property type="term" value="P:DNA-templated transcription"/>
    <property type="evidence" value="ECO:0007669"/>
    <property type="project" value="InterPro"/>
</dbReference>
<keyword evidence="10" id="KW-1185">Reference proteome</keyword>
<evidence type="ECO:0000313" key="9">
    <source>
        <dbReference type="EMBL" id="KAK5056527.1"/>
    </source>
</evidence>
<dbReference type="SMART" id="SM00066">
    <property type="entry name" value="GAL4"/>
    <property type="match status" value="1"/>
</dbReference>
<dbReference type="GO" id="GO:0008270">
    <property type="term" value="F:zinc ion binding"/>
    <property type="evidence" value="ECO:0007669"/>
    <property type="project" value="InterPro"/>
</dbReference>
<keyword evidence="6" id="KW-0804">Transcription</keyword>
<evidence type="ECO:0000256" key="6">
    <source>
        <dbReference type="ARBA" id="ARBA00023163"/>
    </source>
</evidence>
<proteinExistence type="predicted"/>